<dbReference type="PANTHER" id="PTHR23028:SF53">
    <property type="entry name" value="ACYL_TRANSF_3 DOMAIN-CONTAINING PROTEIN"/>
    <property type="match status" value="1"/>
</dbReference>
<dbReference type="Pfam" id="PF01757">
    <property type="entry name" value="Acyl_transf_3"/>
    <property type="match status" value="1"/>
</dbReference>
<feature type="transmembrane region" description="Helical" evidence="1">
    <location>
        <begin position="184"/>
        <end position="217"/>
    </location>
</feature>
<dbReference type="EMBL" id="CP047180">
    <property type="protein sequence ID" value="QHC63431.1"/>
    <property type="molecule type" value="Genomic_DNA"/>
</dbReference>
<keyword evidence="1" id="KW-0472">Membrane</keyword>
<keyword evidence="1" id="KW-0812">Transmembrane</keyword>
<proteinExistence type="predicted"/>
<keyword evidence="4" id="KW-1185">Reference proteome</keyword>
<evidence type="ECO:0000259" key="2">
    <source>
        <dbReference type="Pfam" id="PF01757"/>
    </source>
</evidence>
<evidence type="ECO:0000256" key="1">
    <source>
        <dbReference type="SAM" id="Phobius"/>
    </source>
</evidence>
<feature type="transmembrane region" description="Helical" evidence="1">
    <location>
        <begin position="95"/>
        <end position="116"/>
    </location>
</feature>
<accession>A0ABX6H0W3</accession>
<keyword evidence="3" id="KW-0012">Acyltransferase</keyword>
<feature type="domain" description="Acyltransferase 3" evidence="2">
    <location>
        <begin position="12"/>
        <end position="344"/>
    </location>
</feature>
<organism evidence="3 4">
    <name type="scientific">Rathayibacter festucae</name>
    <dbReference type="NCBI Taxonomy" id="110937"/>
    <lineage>
        <taxon>Bacteria</taxon>
        <taxon>Bacillati</taxon>
        <taxon>Actinomycetota</taxon>
        <taxon>Actinomycetes</taxon>
        <taxon>Micrococcales</taxon>
        <taxon>Microbacteriaceae</taxon>
        <taxon>Rathayibacter</taxon>
    </lineage>
</organism>
<sequence>MVPSVVRPKSEFADGLRALAAIAVTVYHAALFTGGSGEFLSTFPIAGRLLGFGTLAVPVFIVLSGFVLMLPVARSESLELRGGFRDYLRRRARRILPPYFISLAIFAAVIAFVPAMQTGHGTEWDSKVPLTAGGLISHLFLVHNLNPEWIYQINGPAWSVATEWQIYFLFPLVLLPLWRRFGPAVAVCTTVVLGIAVALVLPLIAGAHPWFLGLFALGAGAAWMTQHVALPRAGLWAGIAGVVALALTVAVRLAWVYESAFGIAIALLLYWLTIRARANQPSRIGRVLSSRPLVRIGAGSYSLYLVHSPVLAAGNIAVLDVDLPYPARLAVMVLLVLPLSWLAGWIFFHLVERHFLTRHQKAIVPSAH</sequence>
<dbReference type="PANTHER" id="PTHR23028">
    <property type="entry name" value="ACETYLTRANSFERASE"/>
    <property type="match status" value="1"/>
</dbReference>
<evidence type="ECO:0000313" key="3">
    <source>
        <dbReference type="EMBL" id="QHC63431.1"/>
    </source>
</evidence>
<reference evidence="4" key="1">
    <citation type="submission" date="2019-12" db="EMBL/GenBank/DDBJ databases">
        <title>Complete and draft genome sequences of new strains and members of some known species of the genus Rathayibacter isolated from plants.</title>
        <authorList>
            <person name="Tarlachkov S.V."/>
            <person name="Starodumova I.P."/>
            <person name="Dorofeeva L.V."/>
            <person name="Prisyazhnaya N.V."/>
            <person name="Leyn S."/>
            <person name="Zlamal J."/>
            <person name="Elan M."/>
            <person name="Osterman A.L."/>
            <person name="Nadler S."/>
            <person name="Subbotin S.A."/>
            <person name="Evtushenko L.I."/>
        </authorList>
    </citation>
    <scope>NUCLEOTIDE SEQUENCE [LARGE SCALE GENOMIC DNA]</scope>
    <source>
        <strain evidence="4">VKM Ac-2802</strain>
    </source>
</reference>
<feature type="transmembrane region" description="Helical" evidence="1">
    <location>
        <begin position="293"/>
        <end position="317"/>
    </location>
</feature>
<feature type="transmembrane region" description="Helical" evidence="1">
    <location>
        <begin position="329"/>
        <end position="351"/>
    </location>
</feature>
<dbReference type="Proteomes" id="UP000464597">
    <property type="component" value="Chromosome"/>
</dbReference>
<feature type="transmembrane region" description="Helical" evidence="1">
    <location>
        <begin position="50"/>
        <end position="74"/>
    </location>
</feature>
<dbReference type="InterPro" id="IPR002656">
    <property type="entry name" value="Acyl_transf_3_dom"/>
</dbReference>
<gene>
    <name evidence="3" type="ORF">GSU69_12565</name>
</gene>
<name>A0ABX6H0W3_9MICO</name>
<keyword evidence="1" id="KW-1133">Transmembrane helix</keyword>
<feature type="transmembrane region" description="Helical" evidence="1">
    <location>
        <begin position="254"/>
        <end position="272"/>
    </location>
</feature>
<dbReference type="GO" id="GO:0016746">
    <property type="term" value="F:acyltransferase activity"/>
    <property type="evidence" value="ECO:0007669"/>
    <property type="project" value="UniProtKB-KW"/>
</dbReference>
<evidence type="ECO:0000313" key="4">
    <source>
        <dbReference type="Proteomes" id="UP000464597"/>
    </source>
</evidence>
<protein>
    <submittedName>
        <fullName evidence="3">Acyltransferase family protein</fullName>
    </submittedName>
</protein>
<dbReference type="InterPro" id="IPR050879">
    <property type="entry name" value="Acyltransferase_3"/>
</dbReference>
<feature type="transmembrane region" description="Helical" evidence="1">
    <location>
        <begin position="157"/>
        <end position="178"/>
    </location>
</feature>
<dbReference type="RefSeq" id="WP_159423182.1">
    <property type="nucleotide sequence ID" value="NZ_CP047180.1"/>
</dbReference>
<keyword evidence="3" id="KW-0808">Transferase</keyword>
<feature type="transmembrane region" description="Helical" evidence="1">
    <location>
        <begin position="229"/>
        <end position="248"/>
    </location>
</feature>
<feature type="transmembrane region" description="Helical" evidence="1">
    <location>
        <begin position="12"/>
        <end position="30"/>
    </location>
</feature>